<evidence type="ECO:0000256" key="3">
    <source>
        <dbReference type="ARBA" id="ARBA00022679"/>
    </source>
</evidence>
<feature type="active site" description="Glycyl thioester intermediate" evidence="5">
    <location>
        <position position="1151"/>
    </location>
</feature>
<dbReference type="SMART" id="SM00119">
    <property type="entry name" value="HECTc"/>
    <property type="match status" value="1"/>
</dbReference>
<reference evidence="8 9" key="1">
    <citation type="submission" date="2017-12" db="EMBL/GenBank/DDBJ databases">
        <authorList>
            <consortium name="DOE Joint Genome Institute"/>
            <person name="Haridas S."/>
            <person name="Kjaerbolling I."/>
            <person name="Vesth T.C."/>
            <person name="Frisvad J.C."/>
            <person name="Nybo J.L."/>
            <person name="Theobald S."/>
            <person name="Kuo A."/>
            <person name="Bowyer P."/>
            <person name="Matsuda Y."/>
            <person name="Mondo S."/>
            <person name="Lyhne E.K."/>
            <person name="Kogle M.E."/>
            <person name="Clum A."/>
            <person name="Lipzen A."/>
            <person name="Salamov A."/>
            <person name="Ngan C.Y."/>
            <person name="Daum C."/>
            <person name="Chiniquy J."/>
            <person name="Barry K."/>
            <person name="LaButti K."/>
            <person name="Simmons B.A."/>
            <person name="Magnuson J.K."/>
            <person name="Mortensen U.H."/>
            <person name="Larsen T.O."/>
            <person name="Grigoriev I.V."/>
            <person name="Baker S.E."/>
            <person name="Andersen M.R."/>
            <person name="Nordberg H.P."/>
            <person name="Cantor M.N."/>
            <person name="Hua S.X."/>
        </authorList>
    </citation>
    <scope>NUCLEOTIDE SEQUENCE [LARGE SCALE GENOMIC DNA]</scope>
    <source>
        <strain evidence="8 9">CBS 102.13</strain>
    </source>
</reference>
<dbReference type="OrthoDB" id="8068875at2759"/>
<dbReference type="GO" id="GO:0061630">
    <property type="term" value="F:ubiquitin protein ligase activity"/>
    <property type="evidence" value="ECO:0007669"/>
    <property type="project" value="UniProtKB-EC"/>
</dbReference>
<evidence type="ECO:0000256" key="6">
    <source>
        <dbReference type="SAM" id="MobiDB-lite"/>
    </source>
</evidence>
<accession>A0A2I2FML8</accession>
<dbReference type="Gene3D" id="3.90.1750.10">
    <property type="entry name" value="Hect, E3 ligase catalytic domains"/>
    <property type="match status" value="1"/>
</dbReference>
<name>A0A2I2FML8_ASPCN</name>
<feature type="region of interest" description="Disordered" evidence="6">
    <location>
        <begin position="1"/>
        <end position="117"/>
    </location>
</feature>
<protein>
    <recommendedName>
        <fullName evidence="2">HECT-type E3 ubiquitin transferase</fullName>
        <ecNumber evidence="2">2.3.2.26</ecNumber>
    </recommendedName>
</protein>
<dbReference type="Gene3D" id="3.30.2160.10">
    <property type="entry name" value="Hect, E3 ligase catalytic domain"/>
    <property type="match status" value="1"/>
</dbReference>
<dbReference type="PANTHER" id="PTHR45700:SF9">
    <property type="entry name" value="HECT-TYPE E3 UBIQUITIN TRANSFERASE"/>
    <property type="match status" value="1"/>
</dbReference>
<dbReference type="InterPro" id="IPR044611">
    <property type="entry name" value="E3A/B/C-like"/>
</dbReference>
<dbReference type="RefSeq" id="XP_024675892.1">
    <property type="nucleotide sequence ID" value="XM_024818999.1"/>
</dbReference>
<dbReference type="PROSITE" id="PS50237">
    <property type="entry name" value="HECT"/>
    <property type="match status" value="1"/>
</dbReference>
<evidence type="ECO:0000313" key="8">
    <source>
        <dbReference type="EMBL" id="PLB41880.1"/>
    </source>
</evidence>
<feature type="compositionally biased region" description="Polar residues" evidence="6">
    <location>
        <begin position="229"/>
        <end position="238"/>
    </location>
</feature>
<evidence type="ECO:0000256" key="2">
    <source>
        <dbReference type="ARBA" id="ARBA00012485"/>
    </source>
</evidence>
<dbReference type="InterPro" id="IPR000569">
    <property type="entry name" value="HECT_dom"/>
</dbReference>
<dbReference type="EMBL" id="KZ559119">
    <property type="protein sequence ID" value="PLB41880.1"/>
    <property type="molecule type" value="Genomic_DNA"/>
</dbReference>
<dbReference type="Proteomes" id="UP000234585">
    <property type="component" value="Unassembled WGS sequence"/>
</dbReference>
<dbReference type="GO" id="GO:0000209">
    <property type="term" value="P:protein polyubiquitination"/>
    <property type="evidence" value="ECO:0007669"/>
    <property type="project" value="InterPro"/>
</dbReference>
<evidence type="ECO:0000313" key="9">
    <source>
        <dbReference type="Proteomes" id="UP000234585"/>
    </source>
</evidence>
<dbReference type="Pfam" id="PF00632">
    <property type="entry name" value="HECT"/>
    <property type="match status" value="1"/>
</dbReference>
<feature type="compositionally biased region" description="Basic and acidic residues" evidence="6">
    <location>
        <begin position="240"/>
        <end position="249"/>
    </location>
</feature>
<keyword evidence="4 5" id="KW-0833">Ubl conjugation pathway</keyword>
<dbReference type="Gene3D" id="3.30.2410.10">
    <property type="entry name" value="Hect, E3 ligase catalytic domain"/>
    <property type="match status" value="1"/>
</dbReference>
<feature type="compositionally biased region" description="Polar residues" evidence="6">
    <location>
        <begin position="26"/>
        <end position="39"/>
    </location>
</feature>
<sequence length="1183" mass="131471">MPLRATPNHPSHPPPPPPPPAVRAGPSTTIPSLMNGTPPITSPPRHGGHSRSISHPFPAIGNKRRNRSQKQDFLDSDDDDDDDSDHVTYLPLPDSLASLSTSPHKGLPRPSPAEDLTSGRCMTCNSTVRWPKHLKVFRCTECLTVNDLEPWRESVEANHGGSNTKDGRGTAPSIARKALPVSIERTRSLLDGCLSAYLRQLLEPPGPRPGPPAPRADKHLAMGQDENLSRSPNQSSYLSEPRRPADPRSRSASASSRPGKPDGMGGAANYMKPLPPPPIHHGEGRDSQMRSRDAQNAPKSERPLRGPSRPPESDPADRQMRRPYIFRALEEYIISHFKGSDYLNASFTTGQHVPRAASESAPPRPKGESGGAPAHAHPSVEPDPKTLLVGNLAENSTWWTPDANGGAGHGHPPAKDKGPATPSRAVNSRSPRINWGELAHWYHLTVTAGSSWVEKWSAMQPDEVRSEEDYAKARRWDAVDLSVVDREVTESRLHLHRALLKATENLLKRPRRPLRKPEDTRFLLILLANPLIYPSNPSLALHTTPRGDTRPIDPRDPSQRVTPRDIKSPPTRHRSGGPGHHSGIVKRILGLLANLPNDCHLYLISWFSRLPVSQFEKIVDLVGGFVTYRLTRQHGRKRSQTTNEDNSLVPSFSSAAGNTAAELHAAINGWGPSKKNNDKRDQPVVYSDDWQVRAAARVMSLLFTANNSSVHRKADGPLGAAAGSSKNQPSRRGHMIPISSFYNTLLDYSDLVADFEAWESKTSKFSFCQYPFFLSIWAKIHIMEHDARRQMEVKAREAFFNSIMSRKAVSQYLVLKVRRDCLVEDSLRGVSEVVGSSQEETKKGLRIEFVGEEGIDAGGLRKEWFLLLVREIFDPYHGLFLYDEDSRFCYFNPYCFESSEQFFLVGVLLGLAIYNSTILDIALPPFAFKKLLAAAPQTSGPHSSTTRSPYKCSLDDLAEYRPALAKGLRGLLDFEGDVRETFCYDFVAHVDRYGEVVPVPLCAGGENRPVTNANRREFVDLYVHLMLDTAVTRQFEPFKRGFFTVCGGNALSLFRPEEIELLVRGSDEPLDVASLKAVATYDNWPDPRPESTPTVRWFWDIFETSRPAAQRQILSFITGSDRIPAMGATSLTIRVSCLGDDTARYPTARTCFNMLGLYRYRSRGELEGKLWEAVVCSEGFGLK</sequence>
<feature type="region of interest" description="Disordered" evidence="6">
    <location>
        <begin position="201"/>
        <end position="319"/>
    </location>
</feature>
<dbReference type="PANTHER" id="PTHR45700">
    <property type="entry name" value="UBIQUITIN-PROTEIN LIGASE E3C"/>
    <property type="match status" value="1"/>
</dbReference>
<dbReference type="GO" id="GO:0016874">
    <property type="term" value="F:ligase activity"/>
    <property type="evidence" value="ECO:0007669"/>
    <property type="project" value="UniProtKB-KW"/>
</dbReference>
<feature type="compositionally biased region" description="Pro residues" evidence="6">
    <location>
        <begin position="10"/>
        <end position="21"/>
    </location>
</feature>
<feature type="compositionally biased region" description="Basic and acidic residues" evidence="6">
    <location>
        <begin position="545"/>
        <end position="567"/>
    </location>
</feature>
<evidence type="ECO:0000259" key="7">
    <source>
        <dbReference type="PROSITE" id="PS50237"/>
    </source>
</evidence>
<organism evidence="8 9">
    <name type="scientific">Aspergillus candidus</name>
    <dbReference type="NCBI Taxonomy" id="41067"/>
    <lineage>
        <taxon>Eukaryota</taxon>
        <taxon>Fungi</taxon>
        <taxon>Dikarya</taxon>
        <taxon>Ascomycota</taxon>
        <taxon>Pezizomycotina</taxon>
        <taxon>Eurotiomycetes</taxon>
        <taxon>Eurotiomycetidae</taxon>
        <taxon>Eurotiales</taxon>
        <taxon>Aspergillaceae</taxon>
        <taxon>Aspergillus</taxon>
        <taxon>Aspergillus subgen. Circumdati</taxon>
    </lineage>
</organism>
<dbReference type="GeneID" id="36526159"/>
<keyword evidence="8" id="KW-0436">Ligase</keyword>
<evidence type="ECO:0000256" key="4">
    <source>
        <dbReference type="ARBA" id="ARBA00022786"/>
    </source>
</evidence>
<feature type="domain" description="HECT" evidence="7">
    <location>
        <begin position="837"/>
        <end position="1183"/>
    </location>
</feature>
<feature type="region of interest" description="Disordered" evidence="6">
    <location>
        <begin position="353"/>
        <end position="428"/>
    </location>
</feature>
<dbReference type="STRING" id="41067.A0A2I2FML8"/>
<evidence type="ECO:0000256" key="1">
    <source>
        <dbReference type="ARBA" id="ARBA00000885"/>
    </source>
</evidence>
<dbReference type="InterPro" id="IPR035983">
    <property type="entry name" value="Hect_E3_ubiquitin_ligase"/>
</dbReference>
<comment type="catalytic activity">
    <reaction evidence="1">
        <text>S-ubiquitinyl-[E2 ubiquitin-conjugating enzyme]-L-cysteine + [acceptor protein]-L-lysine = [E2 ubiquitin-conjugating enzyme]-L-cysteine + N(6)-ubiquitinyl-[acceptor protein]-L-lysine.</text>
        <dbReference type="EC" id="2.3.2.26"/>
    </reaction>
</comment>
<feature type="compositionally biased region" description="Basic and acidic residues" evidence="6">
    <location>
        <begin position="280"/>
        <end position="304"/>
    </location>
</feature>
<dbReference type="SUPFAM" id="SSF56204">
    <property type="entry name" value="Hect, E3 ligase catalytic domain"/>
    <property type="match status" value="1"/>
</dbReference>
<evidence type="ECO:0000256" key="5">
    <source>
        <dbReference type="PROSITE-ProRule" id="PRU00104"/>
    </source>
</evidence>
<feature type="compositionally biased region" description="Pro residues" evidence="6">
    <location>
        <begin position="204"/>
        <end position="214"/>
    </location>
</feature>
<gene>
    <name evidence="8" type="ORF">BDW47DRAFT_42414</name>
</gene>
<keyword evidence="3" id="KW-0808">Transferase</keyword>
<proteinExistence type="predicted"/>
<feature type="region of interest" description="Disordered" evidence="6">
    <location>
        <begin position="538"/>
        <end position="580"/>
    </location>
</feature>
<dbReference type="AlphaFoldDB" id="A0A2I2FML8"/>
<dbReference type="EC" id="2.3.2.26" evidence="2"/>
<feature type="compositionally biased region" description="Acidic residues" evidence="6">
    <location>
        <begin position="74"/>
        <end position="84"/>
    </location>
</feature>
<dbReference type="CDD" id="cd00078">
    <property type="entry name" value="HECTc"/>
    <property type="match status" value="1"/>
</dbReference>
<keyword evidence="9" id="KW-1185">Reference proteome</keyword>